<feature type="region of interest" description="Disordered" evidence="1">
    <location>
        <begin position="347"/>
        <end position="372"/>
    </location>
</feature>
<keyword evidence="4" id="KW-1185">Reference proteome</keyword>
<gene>
    <name evidence="3" type="ORF">RFI_27140</name>
</gene>
<evidence type="ECO:0000313" key="4">
    <source>
        <dbReference type="Proteomes" id="UP000023152"/>
    </source>
</evidence>
<feature type="region of interest" description="Disordered" evidence="1">
    <location>
        <begin position="126"/>
        <end position="148"/>
    </location>
</feature>
<feature type="compositionally biased region" description="Low complexity" evidence="1">
    <location>
        <begin position="279"/>
        <end position="292"/>
    </location>
</feature>
<feature type="region of interest" description="Disordered" evidence="1">
    <location>
        <begin position="235"/>
        <end position="254"/>
    </location>
</feature>
<dbReference type="EMBL" id="ASPP01023577">
    <property type="protein sequence ID" value="ETO10240.1"/>
    <property type="molecule type" value="Genomic_DNA"/>
</dbReference>
<comment type="caution">
    <text evidence="3">The sequence shown here is derived from an EMBL/GenBank/DDBJ whole genome shotgun (WGS) entry which is preliminary data.</text>
</comment>
<name>X6MB30_RETFI</name>
<keyword evidence="2" id="KW-0812">Transmembrane</keyword>
<dbReference type="Proteomes" id="UP000023152">
    <property type="component" value="Unassembled WGS sequence"/>
</dbReference>
<protein>
    <submittedName>
        <fullName evidence="3">Outer membrane protein</fullName>
    </submittedName>
</protein>
<dbReference type="AlphaFoldDB" id="X6MB30"/>
<sequence>MSLINPRRETQHRYEHFFSPKLDGTLGFNNPKSETLEEIMGAEQNTPNMKSGKVEQAFTPHVTTGASNNKKAMIPNTPSVSNDAEWYDWLSNNNVVDMFPEEYVPNVVKVLKTFATTLYTEVLQKKKKKKKGRRKFPEQTNKQTNNNNKIKKLERLQQENTEVTRRWKETNEMKRYYETMENEYAKLQKDYMSLLDHCKELQKSQTRVFERSDKEKKWSDHTTTTKTMRTRTRAKNGGDLMLSPDHFDSLSDPSPAEALLLQDTPLNKDLCSKHDDNNSSSSSSTATTTTTTMNDHNITHKLNEIAANLQRLLDREHEMNQCMEQLKLYQAQISEISSLLLLSSSAKWKEGGDEEEEEKKKKKKKKEKTRNDGFFGWQKQSQQWKLQDESEFDKANEMKGLNRPNGLMTMNKDTEGGNESLLRLEKHLQMIEQKQDLQKASIDDCFHGFRDMVEQQLKDILSLSKPHSIHANFGHGHYKVAGISANASAHANANANANANTNTNTNTNININTNANTTMNAGTGDGSSRLQKSLELNGSGSFLWLGPSDEEKEDNHSKPQEHKSDAVGALLQLSPIVPNKKQGFVAKKIQFDKPTCDCNSIVNQVCSSILTQSSQMSNEMFEQIFPVILSVVIALGSPQHYMCKSDKLHNKIHKFVLRLNEEMNVYVNKWIKNLLKRVTTDIQRTQDRQQHISSALKDIATLCDKKEDDNDPKLVVDETKIAQEIKTKVVLKDIWILWICTLFSGLLVGFFACFVISSAKECKAEFI</sequence>
<keyword evidence="2" id="KW-1133">Transmembrane helix</keyword>
<reference evidence="3 4" key="1">
    <citation type="journal article" date="2013" name="Curr. Biol.">
        <title>The Genome of the Foraminiferan Reticulomyxa filosa.</title>
        <authorList>
            <person name="Glockner G."/>
            <person name="Hulsmann N."/>
            <person name="Schleicher M."/>
            <person name="Noegel A.A."/>
            <person name="Eichinger L."/>
            <person name="Gallinger C."/>
            <person name="Pawlowski J."/>
            <person name="Sierra R."/>
            <person name="Euteneuer U."/>
            <person name="Pillet L."/>
            <person name="Moustafa A."/>
            <person name="Platzer M."/>
            <person name="Groth M."/>
            <person name="Szafranski K."/>
            <person name="Schliwa M."/>
        </authorList>
    </citation>
    <scope>NUCLEOTIDE SEQUENCE [LARGE SCALE GENOMIC DNA]</scope>
</reference>
<keyword evidence="2" id="KW-0472">Membrane</keyword>
<evidence type="ECO:0000256" key="1">
    <source>
        <dbReference type="SAM" id="MobiDB-lite"/>
    </source>
</evidence>
<evidence type="ECO:0000313" key="3">
    <source>
        <dbReference type="EMBL" id="ETO10240.1"/>
    </source>
</evidence>
<feature type="compositionally biased region" description="Low complexity" evidence="1">
    <location>
        <begin position="139"/>
        <end position="148"/>
    </location>
</feature>
<organism evidence="3 4">
    <name type="scientific">Reticulomyxa filosa</name>
    <dbReference type="NCBI Taxonomy" id="46433"/>
    <lineage>
        <taxon>Eukaryota</taxon>
        <taxon>Sar</taxon>
        <taxon>Rhizaria</taxon>
        <taxon>Retaria</taxon>
        <taxon>Foraminifera</taxon>
        <taxon>Monothalamids</taxon>
        <taxon>Reticulomyxidae</taxon>
        <taxon>Reticulomyxa</taxon>
    </lineage>
</organism>
<evidence type="ECO:0000256" key="2">
    <source>
        <dbReference type="SAM" id="Phobius"/>
    </source>
</evidence>
<feature type="transmembrane region" description="Helical" evidence="2">
    <location>
        <begin position="735"/>
        <end position="756"/>
    </location>
</feature>
<proteinExistence type="predicted"/>
<accession>X6MB30</accession>
<feature type="region of interest" description="Disordered" evidence="1">
    <location>
        <begin position="270"/>
        <end position="295"/>
    </location>
</feature>